<organism evidence="2 3">
    <name type="scientific">Stephanodiscus triporus</name>
    <dbReference type="NCBI Taxonomy" id="2934178"/>
    <lineage>
        <taxon>Eukaryota</taxon>
        <taxon>Sar</taxon>
        <taxon>Stramenopiles</taxon>
        <taxon>Ochrophyta</taxon>
        <taxon>Bacillariophyta</taxon>
        <taxon>Coscinodiscophyceae</taxon>
        <taxon>Thalassiosirophycidae</taxon>
        <taxon>Stephanodiscales</taxon>
        <taxon>Stephanodiscaceae</taxon>
        <taxon>Stephanodiscus</taxon>
    </lineage>
</organism>
<name>A0ABD3NII7_9STRA</name>
<keyword evidence="3" id="KW-1185">Reference proteome</keyword>
<feature type="region of interest" description="Disordered" evidence="1">
    <location>
        <begin position="36"/>
        <end position="64"/>
    </location>
</feature>
<comment type="caution">
    <text evidence="2">The sequence shown here is derived from an EMBL/GenBank/DDBJ whole genome shotgun (WGS) entry which is preliminary data.</text>
</comment>
<reference evidence="2 3" key="1">
    <citation type="submission" date="2024-10" db="EMBL/GenBank/DDBJ databases">
        <title>Updated reference genomes for cyclostephanoid diatoms.</title>
        <authorList>
            <person name="Roberts W.R."/>
            <person name="Alverson A.J."/>
        </authorList>
    </citation>
    <scope>NUCLEOTIDE SEQUENCE [LARGE SCALE GENOMIC DNA]</scope>
    <source>
        <strain evidence="2 3">AJA276-08</strain>
    </source>
</reference>
<evidence type="ECO:0000313" key="2">
    <source>
        <dbReference type="EMBL" id="KAL3774802.1"/>
    </source>
</evidence>
<evidence type="ECO:0000313" key="3">
    <source>
        <dbReference type="Proteomes" id="UP001530315"/>
    </source>
</evidence>
<dbReference type="AlphaFoldDB" id="A0ABD3NII7"/>
<gene>
    <name evidence="2" type="ORF">ACHAW5_004038</name>
</gene>
<dbReference type="Proteomes" id="UP001530315">
    <property type="component" value="Unassembled WGS sequence"/>
</dbReference>
<evidence type="ECO:0000256" key="1">
    <source>
        <dbReference type="SAM" id="MobiDB-lite"/>
    </source>
</evidence>
<protein>
    <submittedName>
        <fullName evidence="2">Uncharacterized protein</fullName>
    </submittedName>
</protein>
<sequence length="670" mass="73541">MCIFNFPSALGSNEFTDDKRPFTTVFFDSAQNGPRRVLKKGSKSKKDTIKENLSNNDTNEKEDVSCDSKTEETCYDEWYKPVSCSLMSEGGCPCPEGTERCDSDLANGCIGYCADACCDWNNEYMCSEAWQPNTGFCATVEDGCSCPEGQTECIKGQGFCSNACCDQTLEEHCYGPNNTSFCASIAAGGCPCPEGQVKCGADLNSYGWCGNECCDSITEEICVEYDDGYYQPFTNQYCAAIAEGGCPCPEGQEKCGADLANNNPGYCTDACCNSTTHETCYNPPSCALIVDGGCPCPDGQVKCEADLDNNYAGFCTDVCCDQKTEEICYNGCQPSQFCAKIIDGGCPCPENQVRCGQEETCYHPNGDTKSYCKAIADGGCPCPEGQTKCGADPQNNVAGWCIDVCCDVITEETCYEVDSNGEYKTSCKAIADGGCPCQEGWEKCGQASTLWMQSETMSTRHSHVWSSPSSLDSNITGWCLNIESEICCDATTEETCYEVDSFTLEYKTYCKAIVDGGCPCWDGWERCGADDATGYIGYCIDISDICCDFDTQLHCYDEYYLPYCYNITGVDDINCPVLQCNGNNNNTMMVNNDRKLAQGDNSLVSYLHHLETKYAKLSTIKSNDHVKDTYRQTLALKQEIHNLRRIINLHDVPPKRSAVKNRGLNFWAKH</sequence>
<accession>A0ABD3NII7</accession>
<proteinExistence type="predicted"/>
<dbReference type="EMBL" id="JALLAZ020001446">
    <property type="protein sequence ID" value="KAL3774802.1"/>
    <property type="molecule type" value="Genomic_DNA"/>
</dbReference>